<dbReference type="PANTHER" id="PTHR43130">
    <property type="entry name" value="ARAC-FAMILY TRANSCRIPTIONAL REGULATOR"/>
    <property type="match status" value="1"/>
</dbReference>
<feature type="domain" description="DJ-1/PfpI" evidence="1">
    <location>
        <begin position="8"/>
        <end position="169"/>
    </location>
</feature>
<gene>
    <name evidence="2" type="ORF">OL497_26530</name>
</gene>
<accession>A0ABT3IU48</accession>
<dbReference type="Pfam" id="PF01965">
    <property type="entry name" value="DJ-1_PfpI"/>
    <property type="match status" value="1"/>
</dbReference>
<protein>
    <submittedName>
        <fullName evidence="2">DJ-1/PfpI family protein</fullName>
    </submittedName>
</protein>
<dbReference type="RefSeq" id="WP_264734288.1">
    <property type="nucleotide sequence ID" value="NZ_JAPDNR010000001.1"/>
</dbReference>
<dbReference type="Gene3D" id="3.40.50.880">
    <property type="match status" value="1"/>
</dbReference>
<proteinExistence type="predicted"/>
<dbReference type="InterPro" id="IPR029062">
    <property type="entry name" value="Class_I_gatase-like"/>
</dbReference>
<dbReference type="InterPro" id="IPR011256">
    <property type="entry name" value="Reg_factor_effector_dom_sf"/>
</dbReference>
<dbReference type="SUPFAM" id="SSF55136">
    <property type="entry name" value="Probable bacterial effector-binding domain"/>
    <property type="match status" value="1"/>
</dbReference>
<name>A0ABT3IU48_9BACT</name>
<dbReference type="InterPro" id="IPR002818">
    <property type="entry name" value="DJ-1/PfpI"/>
</dbReference>
<evidence type="ECO:0000313" key="3">
    <source>
        <dbReference type="Proteomes" id="UP001207742"/>
    </source>
</evidence>
<dbReference type="InterPro" id="IPR052158">
    <property type="entry name" value="INH-QAR"/>
</dbReference>
<dbReference type="Gene3D" id="3.20.80.10">
    <property type="entry name" value="Regulatory factor, effector binding domain"/>
    <property type="match status" value="1"/>
</dbReference>
<evidence type="ECO:0000259" key="1">
    <source>
        <dbReference type="Pfam" id="PF01965"/>
    </source>
</evidence>
<dbReference type="EMBL" id="JAPDNS010000002">
    <property type="protein sequence ID" value="MCW3487481.1"/>
    <property type="molecule type" value="Genomic_DNA"/>
</dbReference>
<sequence length="345" mass="37503">MKKLRNCYVFVFDQYSDWEPALVTYGLHTFTDVNIITFSIDGQPVTSGGNLQIIPQQSLQEAMTADIDLLILPGGAPMEAGGHPAILPLIQQLVASGKSVAAICGATVFLAQHGYLDTIPHTSNHPDILKMMAPTYQGSALYVQTPAATGDNIITAAGTAMVAFATEIFTFFGLLENPQLQFWLGFFQGNADIPVIETASPLHFFYRRYETNLPGLLPLVRSAIKALYPVAIAAGLEICGAPEWHYHGFDGNPDTVFTLDIGLPVTEVLSVPAPYHCETLPVFDCVGMQHPGGWDKLGDTYGKLITGIQMLGIPMTGSNREQYLRFSFEHPEQNITNVQIGVSKA</sequence>
<dbReference type="SUPFAM" id="SSF52317">
    <property type="entry name" value="Class I glutamine amidotransferase-like"/>
    <property type="match status" value="1"/>
</dbReference>
<evidence type="ECO:0000313" key="2">
    <source>
        <dbReference type="EMBL" id="MCW3487481.1"/>
    </source>
</evidence>
<keyword evidence="3" id="KW-1185">Reference proteome</keyword>
<reference evidence="2 3" key="1">
    <citation type="submission" date="2022-10" db="EMBL/GenBank/DDBJ databases">
        <title>Chitinophaga nivalis PC15 sp. nov., isolated from Pyeongchang county, South Korea.</title>
        <authorList>
            <person name="Trinh H.N."/>
        </authorList>
    </citation>
    <scope>NUCLEOTIDE SEQUENCE [LARGE SCALE GENOMIC DNA]</scope>
    <source>
        <strain evidence="2 3">PC14</strain>
    </source>
</reference>
<comment type="caution">
    <text evidence="2">The sequence shown here is derived from an EMBL/GenBank/DDBJ whole genome shotgun (WGS) entry which is preliminary data.</text>
</comment>
<dbReference type="PANTHER" id="PTHR43130:SF3">
    <property type="entry name" value="HTH-TYPE TRANSCRIPTIONAL REGULATOR RV1931C"/>
    <property type="match status" value="1"/>
</dbReference>
<organism evidence="2 3">
    <name type="scientific">Chitinophaga nivalis</name>
    <dbReference type="NCBI Taxonomy" id="2991709"/>
    <lineage>
        <taxon>Bacteria</taxon>
        <taxon>Pseudomonadati</taxon>
        <taxon>Bacteroidota</taxon>
        <taxon>Chitinophagia</taxon>
        <taxon>Chitinophagales</taxon>
        <taxon>Chitinophagaceae</taxon>
        <taxon>Chitinophaga</taxon>
    </lineage>
</organism>
<dbReference type="Proteomes" id="UP001207742">
    <property type="component" value="Unassembled WGS sequence"/>
</dbReference>